<dbReference type="Pfam" id="PF07451">
    <property type="entry name" value="SpoVAD"/>
    <property type="match status" value="1"/>
</dbReference>
<proteinExistence type="predicted"/>
<dbReference type="Proteomes" id="UP000198625">
    <property type="component" value="Unassembled WGS sequence"/>
</dbReference>
<dbReference type="Gene3D" id="3.40.47.40">
    <property type="entry name" value="Stage V sporulation protein AD"/>
    <property type="match status" value="1"/>
</dbReference>
<dbReference type="GO" id="GO:0016746">
    <property type="term" value="F:acyltransferase activity"/>
    <property type="evidence" value="ECO:0007669"/>
    <property type="project" value="InterPro"/>
</dbReference>
<evidence type="ECO:0000313" key="1">
    <source>
        <dbReference type="EMBL" id="SDZ15508.1"/>
    </source>
</evidence>
<gene>
    <name evidence="1" type="ORF">SAMN05660462_02029</name>
</gene>
<sequence>MAQKKLGKQTVVLENPPSIISTASIVGPKEGDGPLKDYFDLILDDDLWGEDSWEKCESKIQQEAVKLALSKAKMVPSQVDYLFSGDLLNQIISSSYAARQLKIPFFGLYGACSTKTESLSLGAIAIDGGFADNVVCVTSSHFSTAERQYRFPLEHGNQRPLTAQWTVTGAGASVLSSSGNGPYITHITTGRIIDPGISNANNMGPAMAPAAADTIVQHFRDTGLKPENYDMIITGDLATVGKEIAEELIAKEGYDVSEIFMDCGIEIFDSERQDTHAGGSGCGCSAVVFTGYLYKALKSGKYRRIMLVSTGALLSPTIIQQGESIPGIAHAVTISSEK</sequence>
<keyword evidence="2" id="KW-1185">Reference proteome</keyword>
<dbReference type="RefSeq" id="WP_091730684.1">
    <property type="nucleotide sequence ID" value="NZ_FNQE01000022.1"/>
</dbReference>
<name>A0A1H3QR77_9FIRM</name>
<dbReference type="InterPro" id="IPR038369">
    <property type="entry name" value="SpoVAD_sf"/>
</dbReference>
<reference evidence="1 2" key="1">
    <citation type="submission" date="2016-10" db="EMBL/GenBank/DDBJ databases">
        <authorList>
            <person name="de Groot N.N."/>
        </authorList>
    </citation>
    <scope>NUCLEOTIDE SEQUENCE [LARGE SCALE GENOMIC DNA]</scope>
    <source>
        <strain evidence="1 2">DSM 21650</strain>
    </source>
</reference>
<dbReference type="OrthoDB" id="9770068at2"/>
<dbReference type="NCBIfam" id="TIGR02845">
    <property type="entry name" value="spore_V_AD"/>
    <property type="match status" value="1"/>
</dbReference>
<dbReference type="InterPro" id="IPR016039">
    <property type="entry name" value="Thiolase-like"/>
</dbReference>
<dbReference type="NCBIfam" id="NF006160">
    <property type="entry name" value="PRK08304.1"/>
    <property type="match status" value="1"/>
</dbReference>
<protein>
    <submittedName>
        <fullName evidence="1">Stage V sporulation protein AD</fullName>
    </submittedName>
</protein>
<dbReference type="AlphaFoldDB" id="A0A1H3QR77"/>
<dbReference type="EMBL" id="FNQE01000022">
    <property type="protein sequence ID" value="SDZ15508.1"/>
    <property type="molecule type" value="Genomic_DNA"/>
</dbReference>
<dbReference type="PIRSF" id="PIRSF011570">
    <property type="entry name" value="SpoVAD"/>
    <property type="match status" value="1"/>
</dbReference>
<organism evidence="1 2">
    <name type="scientific">Proteiniborus ethanoligenes</name>
    <dbReference type="NCBI Taxonomy" id="415015"/>
    <lineage>
        <taxon>Bacteria</taxon>
        <taxon>Bacillati</taxon>
        <taxon>Bacillota</taxon>
        <taxon>Clostridia</taxon>
        <taxon>Eubacteriales</taxon>
        <taxon>Proteiniborus</taxon>
    </lineage>
</organism>
<evidence type="ECO:0000313" key="2">
    <source>
        <dbReference type="Proteomes" id="UP000198625"/>
    </source>
</evidence>
<dbReference type="InterPro" id="IPR010894">
    <property type="entry name" value="SpoVAD"/>
</dbReference>
<dbReference type="STRING" id="415015.SAMN05660462_02029"/>
<accession>A0A1H3QR77</accession>
<dbReference type="SUPFAM" id="SSF53901">
    <property type="entry name" value="Thiolase-like"/>
    <property type="match status" value="1"/>
</dbReference>